<dbReference type="Proteomes" id="UP000050525">
    <property type="component" value="Unassembled WGS sequence"/>
</dbReference>
<evidence type="ECO:0000259" key="3">
    <source>
        <dbReference type="Pfam" id="PF12781"/>
    </source>
</evidence>
<dbReference type="InterPro" id="IPR035706">
    <property type="entry name" value="AAA_9"/>
</dbReference>
<dbReference type="GO" id="GO:0007018">
    <property type="term" value="P:microtubule-based movement"/>
    <property type="evidence" value="ECO:0007669"/>
    <property type="project" value="InterPro"/>
</dbReference>
<name>A0A151M002_ALLMI</name>
<sequence length="157" mass="17961">MERLENDLQKLQTTASQVEDLMSKLGVQEIELHQRNEDTEAQITKIGQQTEKLSQEQATVDDEEQKVLIPMTEGLDPVSMLTDDTTIAKWNNEGLPSDTMSTQNATILTNCECWPLLIDPQLQGLKWIKSRYGSDLKVIQFSQKGCRIIRVQAWIYH</sequence>
<dbReference type="GO" id="GO:0030286">
    <property type="term" value="C:dynein complex"/>
    <property type="evidence" value="ECO:0007669"/>
    <property type="project" value="InterPro"/>
</dbReference>
<dbReference type="Gene3D" id="1.10.287.2610">
    <property type="match status" value="1"/>
</dbReference>
<dbReference type="Pfam" id="PF12777">
    <property type="entry name" value="MT"/>
    <property type="match status" value="1"/>
</dbReference>
<dbReference type="GO" id="GO:0051959">
    <property type="term" value="F:dynein light intermediate chain binding"/>
    <property type="evidence" value="ECO:0007669"/>
    <property type="project" value="InterPro"/>
</dbReference>
<dbReference type="InterPro" id="IPR026983">
    <property type="entry name" value="DHC"/>
</dbReference>
<comment type="caution">
    <text evidence="4">The sequence shown here is derived from an EMBL/GenBank/DDBJ whole genome shotgun (WGS) entry which is preliminary data.</text>
</comment>
<dbReference type="AlphaFoldDB" id="A0A151M002"/>
<dbReference type="STRING" id="8496.A0A151M002"/>
<accession>A0A151M002</accession>
<dbReference type="GO" id="GO:0045505">
    <property type="term" value="F:dynein intermediate chain binding"/>
    <property type="evidence" value="ECO:0007669"/>
    <property type="project" value="InterPro"/>
</dbReference>
<feature type="domain" description="Dynein heavy chain ATP-binding dynein motor region" evidence="3">
    <location>
        <begin position="89"/>
        <end position="145"/>
    </location>
</feature>
<dbReference type="InterPro" id="IPR024743">
    <property type="entry name" value="Dynein_HC_stalk"/>
</dbReference>
<dbReference type="Pfam" id="PF12781">
    <property type="entry name" value="AAA_9"/>
    <property type="match status" value="1"/>
</dbReference>
<dbReference type="EMBL" id="AKHW03006853">
    <property type="protein sequence ID" value="KYO17834.1"/>
    <property type="molecule type" value="Genomic_DNA"/>
</dbReference>
<feature type="coiled-coil region" evidence="1">
    <location>
        <begin position="1"/>
        <end position="66"/>
    </location>
</feature>
<keyword evidence="5" id="KW-1185">Reference proteome</keyword>
<dbReference type="Gene3D" id="3.40.50.300">
    <property type="entry name" value="P-loop containing nucleotide triphosphate hydrolases"/>
    <property type="match status" value="1"/>
</dbReference>
<gene>
    <name evidence="4" type="ORF">Y1Q_0011502</name>
</gene>
<protein>
    <submittedName>
        <fullName evidence="4">Uncharacterized protein</fullName>
    </submittedName>
</protein>
<dbReference type="InterPro" id="IPR027417">
    <property type="entry name" value="P-loop_NTPase"/>
</dbReference>
<organism evidence="4 5">
    <name type="scientific">Alligator mississippiensis</name>
    <name type="common">American alligator</name>
    <dbReference type="NCBI Taxonomy" id="8496"/>
    <lineage>
        <taxon>Eukaryota</taxon>
        <taxon>Metazoa</taxon>
        <taxon>Chordata</taxon>
        <taxon>Craniata</taxon>
        <taxon>Vertebrata</taxon>
        <taxon>Euteleostomi</taxon>
        <taxon>Archelosauria</taxon>
        <taxon>Archosauria</taxon>
        <taxon>Crocodylia</taxon>
        <taxon>Alligatoridae</taxon>
        <taxon>Alligatorinae</taxon>
        <taxon>Alligator</taxon>
    </lineage>
</organism>
<dbReference type="PANTHER" id="PTHR22878">
    <property type="entry name" value="DYNEIN HEAVY CHAIN 6, AXONEMAL-LIKE-RELATED"/>
    <property type="match status" value="1"/>
</dbReference>
<keyword evidence="1" id="KW-0175">Coiled coil</keyword>
<evidence type="ECO:0000259" key="2">
    <source>
        <dbReference type="Pfam" id="PF12777"/>
    </source>
</evidence>
<reference evidence="4 5" key="1">
    <citation type="journal article" date="2012" name="Genome Biol.">
        <title>Sequencing three crocodilian genomes to illuminate the evolution of archosaurs and amniotes.</title>
        <authorList>
            <person name="St John J.A."/>
            <person name="Braun E.L."/>
            <person name="Isberg S.R."/>
            <person name="Miles L.G."/>
            <person name="Chong A.Y."/>
            <person name="Gongora J."/>
            <person name="Dalzell P."/>
            <person name="Moran C."/>
            <person name="Bed'hom B."/>
            <person name="Abzhanov A."/>
            <person name="Burgess S.C."/>
            <person name="Cooksey A.M."/>
            <person name="Castoe T.A."/>
            <person name="Crawford N.G."/>
            <person name="Densmore L.D."/>
            <person name="Drew J.C."/>
            <person name="Edwards S.V."/>
            <person name="Faircloth B.C."/>
            <person name="Fujita M.K."/>
            <person name="Greenwold M.J."/>
            <person name="Hoffmann F.G."/>
            <person name="Howard J.M."/>
            <person name="Iguchi T."/>
            <person name="Janes D.E."/>
            <person name="Khan S.Y."/>
            <person name="Kohno S."/>
            <person name="de Koning A.J."/>
            <person name="Lance S.L."/>
            <person name="McCarthy F.M."/>
            <person name="McCormack J.E."/>
            <person name="Merchant M.E."/>
            <person name="Peterson D.G."/>
            <person name="Pollock D.D."/>
            <person name="Pourmand N."/>
            <person name="Raney B.J."/>
            <person name="Roessler K.A."/>
            <person name="Sanford J.R."/>
            <person name="Sawyer R.H."/>
            <person name="Schmidt C.J."/>
            <person name="Triplett E.W."/>
            <person name="Tuberville T.D."/>
            <person name="Venegas-Anaya M."/>
            <person name="Howard J.T."/>
            <person name="Jarvis E.D."/>
            <person name="Guillette L.J.Jr."/>
            <person name="Glenn T.C."/>
            <person name="Green R.E."/>
            <person name="Ray D.A."/>
        </authorList>
    </citation>
    <scope>NUCLEOTIDE SEQUENCE [LARGE SCALE GENOMIC DNA]</scope>
    <source>
        <strain evidence="4">KSC_2009_1</strain>
    </source>
</reference>
<feature type="domain" description="Dynein heavy chain coiled coil stalk" evidence="2">
    <location>
        <begin position="2"/>
        <end position="74"/>
    </location>
</feature>
<evidence type="ECO:0000313" key="4">
    <source>
        <dbReference type="EMBL" id="KYO17834.1"/>
    </source>
</evidence>
<proteinExistence type="predicted"/>
<evidence type="ECO:0000313" key="5">
    <source>
        <dbReference type="Proteomes" id="UP000050525"/>
    </source>
</evidence>
<evidence type="ECO:0000256" key="1">
    <source>
        <dbReference type="SAM" id="Coils"/>
    </source>
</evidence>